<evidence type="ECO:0000256" key="15">
    <source>
        <dbReference type="RuleBase" id="RU003357"/>
    </source>
</evidence>
<dbReference type="PANTHER" id="PTHR32552:SF68">
    <property type="entry name" value="FERRICHROME OUTER MEMBRANE TRANSPORTER_PHAGE RECEPTOR"/>
    <property type="match status" value="1"/>
</dbReference>
<dbReference type="Pfam" id="PF07715">
    <property type="entry name" value="Plug"/>
    <property type="match status" value="1"/>
</dbReference>
<dbReference type="Gene3D" id="2.40.170.20">
    <property type="entry name" value="TonB-dependent receptor, beta-barrel domain"/>
    <property type="match status" value="1"/>
</dbReference>
<keyword evidence="6 14" id="KW-0812">Transmembrane</keyword>
<name>A0A562RSM2_9BRAD</name>
<comment type="caution">
    <text evidence="20">The sequence shown here is derived from an EMBL/GenBank/DDBJ whole genome shotgun (WGS) entry which is preliminary data.</text>
</comment>
<keyword evidence="12 20" id="KW-0675">Receptor</keyword>
<feature type="region of interest" description="Disordered" evidence="16">
    <location>
        <begin position="38"/>
        <end position="97"/>
    </location>
</feature>
<sequence>MLEFVFDARATKRGRVSVLCGLLALPPAIAFGGSAQAQSASGASDIPPVVVEQSRPSKRQVTAARSSRSASTQRTRSRAAGQTPQAASQSATAVTERGTDPVRGFVPVVSSAAMKSDTPILETPQSVSVVSRDQLDARSVTTLVEGLQYVAGLAIQPGGKDPRFDNVFIRGFDNNGYGAYRDGLREVGDPAFFSLFRNEPYGFERIDVIKGPSSVMYGQGAPGGLVDVISKRPPDKAFGEIVGQFGNYDRFQGAFDFGGPATKDGTLLYRLTGVFRDSDAQIANFSNYVKDNRTYIAPAVTWKPTNDTTLTILADYTHDLTGNAFPLSMAHVSGGKITGVTALPLFLGDPSYNKFDQEQERIGYQFEHRFSNNLIFELKARYGHSELDYRYLTFVGSPVDTTTVFARRAVHTLEQSDSLSTDNHLISKFSMGPLQHTVVSGVDYLTFNMTDRTYSGAAPPLSKINPIYDQAVVVPTTLVTPSANQAIDQVGVYVQDQMKLQNWIFTLGGRYDASEQNTYALVANKSTDTKDSAFSKRGAVSYVFDSGVAPYYSYSESFLPTPGTDFGGSPFKPTTAQQHEVGVKYQPSRTLLMTVALFDLTRQNSLTTDPAHLNFSTQLGEVNSRGVEFEALAQIVPGLNLVATYTNMDVKVTQTTTAADLGKVPTLVARQLASAYVDYTVQGGTWDGWGLGGGIRYNGPTFADTTNTIVNEGYVVFDAGLHYRQPKGVNLALNVKNIADRVTLACTTNGGCQYTSPRTVTGTLSYRW</sequence>
<dbReference type="Proteomes" id="UP000316291">
    <property type="component" value="Unassembled WGS sequence"/>
</dbReference>
<keyword evidence="4 14" id="KW-1134">Transmembrane beta strand</keyword>
<dbReference type="CDD" id="cd01347">
    <property type="entry name" value="ligand_gated_channel"/>
    <property type="match status" value="1"/>
</dbReference>
<accession>A0A562RSM2</accession>
<evidence type="ECO:0000256" key="9">
    <source>
        <dbReference type="ARBA" id="ARBA00023065"/>
    </source>
</evidence>
<evidence type="ECO:0000259" key="18">
    <source>
        <dbReference type="Pfam" id="PF00593"/>
    </source>
</evidence>
<evidence type="ECO:0000256" key="8">
    <source>
        <dbReference type="ARBA" id="ARBA00023004"/>
    </source>
</evidence>
<evidence type="ECO:0000313" key="21">
    <source>
        <dbReference type="Proteomes" id="UP000316291"/>
    </source>
</evidence>
<keyword evidence="21" id="KW-1185">Reference proteome</keyword>
<dbReference type="InterPro" id="IPR036942">
    <property type="entry name" value="Beta-barrel_TonB_sf"/>
</dbReference>
<keyword evidence="8" id="KW-0408">Iron</keyword>
<dbReference type="GO" id="GO:0015891">
    <property type="term" value="P:siderophore transport"/>
    <property type="evidence" value="ECO:0007669"/>
    <property type="project" value="InterPro"/>
</dbReference>
<dbReference type="PANTHER" id="PTHR32552">
    <property type="entry name" value="FERRICHROME IRON RECEPTOR-RELATED"/>
    <property type="match status" value="1"/>
</dbReference>
<dbReference type="Gene3D" id="2.170.130.10">
    <property type="entry name" value="TonB-dependent receptor, plug domain"/>
    <property type="match status" value="1"/>
</dbReference>
<keyword evidence="3 14" id="KW-0813">Transport</keyword>
<evidence type="ECO:0000313" key="20">
    <source>
        <dbReference type="EMBL" id="TWI72069.1"/>
    </source>
</evidence>
<feature type="domain" description="TonB-dependent receptor plug" evidence="19">
    <location>
        <begin position="120"/>
        <end position="224"/>
    </location>
</feature>
<dbReference type="PROSITE" id="PS52016">
    <property type="entry name" value="TONB_DEPENDENT_REC_3"/>
    <property type="match status" value="1"/>
</dbReference>
<keyword evidence="5" id="KW-0410">Iron transport</keyword>
<feature type="compositionally biased region" description="Low complexity" evidence="16">
    <location>
        <begin position="62"/>
        <end position="93"/>
    </location>
</feature>
<organism evidence="20 21">
    <name type="scientific">Bradyrhizobium huanghuaihaiense</name>
    <dbReference type="NCBI Taxonomy" id="990078"/>
    <lineage>
        <taxon>Bacteria</taxon>
        <taxon>Pseudomonadati</taxon>
        <taxon>Pseudomonadota</taxon>
        <taxon>Alphaproteobacteria</taxon>
        <taxon>Hyphomicrobiales</taxon>
        <taxon>Nitrobacteraceae</taxon>
        <taxon>Bradyrhizobium</taxon>
    </lineage>
</organism>
<evidence type="ECO:0000256" key="6">
    <source>
        <dbReference type="ARBA" id="ARBA00022692"/>
    </source>
</evidence>
<evidence type="ECO:0000256" key="16">
    <source>
        <dbReference type="SAM" id="MobiDB-lite"/>
    </source>
</evidence>
<keyword evidence="9" id="KW-0406">Ion transport</keyword>
<keyword evidence="10 15" id="KW-0798">TonB box</keyword>
<proteinExistence type="inferred from homology"/>
<reference evidence="20 21" key="1">
    <citation type="journal article" date="2015" name="Stand. Genomic Sci.">
        <title>Genomic Encyclopedia of Bacterial and Archaeal Type Strains, Phase III: the genomes of soil and plant-associated and newly described type strains.</title>
        <authorList>
            <person name="Whitman W.B."/>
            <person name="Woyke T."/>
            <person name="Klenk H.P."/>
            <person name="Zhou Y."/>
            <person name="Lilburn T.G."/>
            <person name="Beck B.J."/>
            <person name="De Vos P."/>
            <person name="Vandamme P."/>
            <person name="Eisen J.A."/>
            <person name="Garrity G."/>
            <person name="Hugenholtz P."/>
            <person name="Kyrpides N.C."/>
        </authorList>
    </citation>
    <scope>NUCLEOTIDE SEQUENCE [LARGE SCALE GENOMIC DNA]</scope>
    <source>
        <strain evidence="20 21">CGMCC 1.10948</strain>
    </source>
</reference>
<dbReference type="EMBL" id="VLLA01000005">
    <property type="protein sequence ID" value="TWI72069.1"/>
    <property type="molecule type" value="Genomic_DNA"/>
</dbReference>
<keyword evidence="11 14" id="KW-0472">Membrane</keyword>
<dbReference type="GO" id="GO:0038023">
    <property type="term" value="F:signaling receptor activity"/>
    <property type="evidence" value="ECO:0007669"/>
    <property type="project" value="InterPro"/>
</dbReference>
<evidence type="ECO:0000256" key="10">
    <source>
        <dbReference type="ARBA" id="ARBA00023077"/>
    </source>
</evidence>
<dbReference type="GO" id="GO:0009279">
    <property type="term" value="C:cell outer membrane"/>
    <property type="evidence" value="ECO:0007669"/>
    <property type="project" value="UniProtKB-SubCell"/>
</dbReference>
<protein>
    <submittedName>
        <fullName evidence="20">Iron complex outermembrane receptor protein</fullName>
    </submittedName>
</protein>
<dbReference type="Pfam" id="PF00593">
    <property type="entry name" value="TonB_dep_Rec_b-barrel"/>
    <property type="match status" value="1"/>
</dbReference>
<evidence type="ECO:0000256" key="13">
    <source>
        <dbReference type="ARBA" id="ARBA00023237"/>
    </source>
</evidence>
<evidence type="ECO:0000256" key="4">
    <source>
        <dbReference type="ARBA" id="ARBA00022452"/>
    </source>
</evidence>
<evidence type="ECO:0000256" key="5">
    <source>
        <dbReference type="ARBA" id="ARBA00022496"/>
    </source>
</evidence>
<evidence type="ECO:0000256" key="2">
    <source>
        <dbReference type="ARBA" id="ARBA00009810"/>
    </source>
</evidence>
<evidence type="ECO:0000256" key="7">
    <source>
        <dbReference type="ARBA" id="ARBA00022729"/>
    </source>
</evidence>
<comment type="subcellular location">
    <subcellularLocation>
        <location evidence="1 14">Cell outer membrane</location>
        <topology evidence="1 14">Multi-pass membrane protein</topology>
    </subcellularLocation>
</comment>
<evidence type="ECO:0000256" key="3">
    <source>
        <dbReference type="ARBA" id="ARBA00022448"/>
    </source>
</evidence>
<dbReference type="InterPro" id="IPR000531">
    <property type="entry name" value="Beta-barrel_TonB"/>
</dbReference>
<feature type="domain" description="TonB-dependent receptor-like beta-barrel" evidence="18">
    <location>
        <begin position="302"/>
        <end position="738"/>
    </location>
</feature>
<evidence type="ECO:0000256" key="12">
    <source>
        <dbReference type="ARBA" id="ARBA00023170"/>
    </source>
</evidence>
<keyword evidence="13 14" id="KW-0998">Cell outer membrane</keyword>
<dbReference type="NCBIfam" id="TIGR01783">
    <property type="entry name" value="TonB-siderophor"/>
    <property type="match status" value="1"/>
</dbReference>
<dbReference type="SUPFAM" id="SSF56935">
    <property type="entry name" value="Porins"/>
    <property type="match status" value="1"/>
</dbReference>
<feature type="chain" id="PRO_5022037114" evidence="17">
    <location>
        <begin position="31"/>
        <end position="768"/>
    </location>
</feature>
<dbReference type="InterPro" id="IPR037066">
    <property type="entry name" value="Plug_dom_sf"/>
</dbReference>
<evidence type="ECO:0000259" key="19">
    <source>
        <dbReference type="Pfam" id="PF07715"/>
    </source>
</evidence>
<evidence type="ECO:0000256" key="14">
    <source>
        <dbReference type="PROSITE-ProRule" id="PRU01360"/>
    </source>
</evidence>
<dbReference type="GO" id="GO:0015344">
    <property type="term" value="F:siderophore uptake transmembrane transporter activity"/>
    <property type="evidence" value="ECO:0007669"/>
    <property type="project" value="TreeGrafter"/>
</dbReference>
<gene>
    <name evidence="20" type="ORF">IQ16_02744</name>
</gene>
<dbReference type="AlphaFoldDB" id="A0A562RSM2"/>
<dbReference type="FunFam" id="2.170.130.10:FF:000001">
    <property type="entry name" value="Catecholate siderophore TonB-dependent receptor"/>
    <property type="match status" value="1"/>
</dbReference>
<evidence type="ECO:0000256" key="1">
    <source>
        <dbReference type="ARBA" id="ARBA00004571"/>
    </source>
</evidence>
<keyword evidence="7 17" id="KW-0732">Signal</keyword>
<dbReference type="InterPro" id="IPR010105">
    <property type="entry name" value="TonB_sidphr_rcpt"/>
</dbReference>
<comment type="similarity">
    <text evidence="2 14 15">Belongs to the TonB-dependent receptor family.</text>
</comment>
<evidence type="ECO:0000256" key="17">
    <source>
        <dbReference type="SAM" id="SignalP"/>
    </source>
</evidence>
<evidence type="ECO:0000256" key="11">
    <source>
        <dbReference type="ARBA" id="ARBA00023136"/>
    </source>
</evidence>
<dbReference type="FunFam" id="2.40.170.20:FF:000005">
    <property type="entry name" value="TonB-dependent siderophore receptor"/>
    <property type="match status" value="1"/>
</dbReference>
<dbReference type="InterPro" id="IPR012910">
    <property type="entry name" value="Plug_dom"/>
</dbReference>
<feature type="signal peptide" evidence="17">
    <location>
        <begin position="1"/>
        <end position="30"/>
    </location>
</feature>
<dbReference type="InterPro" id="IPR039426">
    <property type="entry name" value="TonB-dep_rcpt-like"/>
</dbReference>